<feature type="transmembrane region" description="Helical" evidence="9">
    <location>
        <begin position="382"/>
        <end position="399"/>
    </location>
</feature>
<dbReference type="EMBL" id="AOME01000077">
    <property type="protein sequence ID" value="EMA49420.1"/>
    <property type="molecule type" value="Genomic_DNA"/>
</dbReference>
<dbReference type="STRING" id="1227456.C450_17017"/>
<feature type="transmembrane region" description="Helical" evidence="9">
    <location>
        <begin position="260"/>
        <end position="281"/>
    </location>
</feature>
<dbReference type="RefSeq" id="WP_005045422.1">
    <property type="nucleotide sequence ID" value="NZ_AOME01000077.1"/>
</dbReference>
<comment type="function">
    <text evidence="1">Potential transporter for phosphate.</text>
</comment>
<evidence type="ECO:0000256" key="2">
    <source>
        <dbReference type="ARBA" id="ARBA00004141"/>
    </source>
</evidence>
<dbReference type="OrthoDB" id="101311at2157"/>
<comment type="similarity">
    <text evidence="3 9">Belongs to the inorganic phosphate transporter (PiT) (TC 2.A.20) family.</text>
</comment>
<keyword evidence="4 9" id="KW-0813">Transport</keyword>
<evidence type="ECO:0000256" key="3">
    <source>
        <dbReference type="ARBA" id="ARBA00009916"/>
    </source>
</evidence>
<feature type="transmembrane region" description="Helical" evidence="9">
    <location>
        <begin position="193"/>
        <end position="210"/>
    </location>
</feature>
<dbReference type="AlphaFoldDB" id="M0MYD5"/>
<keyword evidence="5 9" id="KW-0592">Phosphate transport</keyword>
<keyword evidence="6 9" id="KW-0812">Transmembrane</keyword>
<keyword evidence="7 9" id="KW-1133">Transmembrane helix</keyword>
<evidence type="ECO:0000256" key="9">
    <source>
        <dbReference type="RuleBase" id="RU363058"/>
    </source>
</evidence>
<dbReference type="InterPro" id="IPR001204">
    <property type="entry name" value="Phos_transporter"/>
</dbReference>
<keyword evidence="12" id="KW-1185">Reference proteome</keyword>
<evidence type="ECO:0000256" key="7">
    <source>
        <dbReference type="ARBA" id="ARBA00022989"/>
    </source>
</evidence>
<name>M0MYD5_9EURY</name>
<accession>M0MYD5</accession>
<comment type="caution">
    <text evidence="11">The sequence shown here is derived from an EMBL/GenBank/DDBJ whole genome shotgun (WGS) entry which is preliminary data.</text>
</comment>
<dbReference type="PANTHER" id="PTHR11101:SF80">
    <property type="entry name" value="PHOSPHATE TRANSPORTER"/>
    <property type="match status" value="1"/>
</dbReference>
<evidence type="ECO:0000256" key="10">
    <source>
        <dbReference type="SAM" id="MobiDB-lite"/>
    </source>
</evidence>
<dbReference type="PATRIC" id="fig|1227456.3.peg.3458"/>
<evidence type="ECO:0000256" key="5">
    <source>
        <dbReference type="ARBA" id="ARBA00022592"/>
    </source>
</evidence>
<feature type="region of interest" description="Disordered" evidence="10">
    <location>
        <begin position="332"/>
        <end position="357"/>
    </location>
</feature>
<organism evidence="11 12">
    <name type="scientific">Halococcus salifodinae DSM 8989</name>
    <dbReference type="NCBI Taxonomy" id="1227456"/>
    <lineage>
        <taxon>Archaea</taxon>
        <taxon>Methanobacteriati</taxon>
        <taxon>Methanobacteriota</taxon>
        <taxon>Stenosarchaea group</taxon>
        <taxon>Halobacteria</taxon>
        <taxon>Halobacteriales</taxon>
        <taxon>Halococcaceae</taxon>
        <taxon>Halococcus</taxon>
    </lineage>
</organism>
<dbReference type="PANTHER" id="PTHR11101">
    <property type="entry name" value="PHOSPHATE TRANSPORTER"/>
    <property type="match status" value="1"/>
</dbReference>
<evidence type="ECO:0000256" key="6">
    <source>
        <dbReference type="ARBA" id="ARBA00022692"/>
    </source>
</evidence>
<feature type="transmembrane region" description="Helical" evidence="9">
    <location>
        <begin position="45"/>
        <end position="64"/>
    </location>
</feature>
<reference evidence="11 12" key="1">
    <citation type="journal article" date="2014" name="PLoS Genet.">
        <title>Phylogenetically driven sequencing of extremely halophilic archaea reveals strategies for static and dynamic osmo-response.</title>
        <authorList>
            <person name="Becker E.A."/>
            <person name="Seitzer P.M."/>
            <person name="Tritt A."/>
            <person name="Larsen D."/>
            <person name="Krusor M."/>
            <person name="Yao A.I."/>
            <person name="Wu D."/>
            <person name="Madern D."/>
            <person name="Eisen J.A."/>
            <person name="Darling A.E."/>
            <person name="Facciotti M.T."/>
        </authorList>
    </citation>
    <scope>NUCLEOTIDE SEQUENCE [LARGE SCALE GENOMIC DNA]</scope>
    <source>
        <strain evidence="11 12">DSM 8989</strain>
    </source>
</reference>
<evidence type="ECO:0000256" key="1">
    <source>
        <dbReference type="ARBA" id="ARBA00001981"/>
    </source>
</evidence>
<dbReference type="Pfam" id="PF01384">
    <property type="entry name" value="PHO4"/>
    <property type="match status" value="1"/>
</dbReference>
<dbReference type="GO" id="GO:0005315">
    <property type="term" value="F:phosphate transmembrane transporter activity"/>
    <property type="evidence" value="ECO:0007669"/>
    <property type="project" value="InterPro"/>
</dbReference>
<evidence type="ECO:0000256" key="8">
    <source>
        <dbReference type="ARBA" id="ARBA00023136"/>
    </source>
</evidence>
<feature type="transmembrane region" description="Helical" evidence="9">
    <location>
        <begin position="132"/>
        <end position="154"/>
    </location>
</feature>
<evidence type="ECO:0000256" key="4">
    <source>
        <dbReference type="ARBA" id="ARBA00022448"/>
    </source>
</evidence>
<feature type="transmembrane region" description="Helical" evidence="9">
    <location>
        <begin position="230"/>
        <end position="248"/>
    </location>
</feature>
<sequence>MALSVLLLVGLGVVVFVGFNIGGSNVGVAFGPAVGSKSISTTGAAALMTVCFFLGGWTVGRGVVRTMGGRIVPSSEFTFVASIVVLFFIGLALFLANVVGVPASTSMTGVGSIAGLGLATNTLNWTTMGEIVSWWVVSPVIAFWVSGVIGRYFYPHLNRLFAVKQTAGSLLELDRSRTPPRPTLGVNTTVRELVGTLLVVVVACYTAFSAGTSNAANAIAPLVGAEAIDIGPGIILAGLAVGLGAFTIGRRTMDTMGNDLTEMPLLAALIVAMVSSTLVTLLSWFDIPVSVVIISTMSIVGLGWGRATRTVTVTDVRQGESPAVSVDAFATDADGQTVGGGGSPPDPGTKPAPIGDETADDESAVDLFKPGASARVIAMQNLVPAIATLTSFLLFRFVVLS</sequence>
<dbReference type="GO" id="GO:0035435">
    <property type="term" value="P:phosphate ion transmembrane transport"/>
    <property type="evidence" value="ECO:0007669"/>
    <property type="project" value="TreeGrafter"/>
</dbReference>
<dbReference type="Proteomes" id="UP000011625">
    <property type="component" value="Unassembled WGS sequence"/>
</dbReference>
<evidence type="ECO:0000313" key="11">
    <source>
        <dbReference type="EMBL" id="EMA49420.1"/>
    </source>
</evidence>
<comment type="subcellular location">
    <subcellularLocation>
        <location evidence="2 9">Membrane</location>
        <topology evidence="2 9">Multi-pass membrane protein</topology>
    </subcellularLocation>
</comment>
<proteinExistence type="inferred from homology"/>
<protein>
    <recommendedName>
        <fullName evidence="9">Phosphate transporter</fullName>
    </recommendedName>
</protein>
<feature type="transmembrane region" description="Helical" evidence="9">
    <location>
        <begin position="76"/>
        <end position="99"/>
    </location>
</feature>
<keyword evidence="8 9" id="KW-0472">Membrane</keyword>
<evidence type="ECO:0000313" key="12">
    <source>
        <dbReference type="Proteomes" id="UP000011625"/>
    </source>
</evidence>
<dbReference type="GO" id="GO:0016020">
    <property type="term" value="C:membrane"/>
    <property type="evidence" value="ECO:0007669"/>
    <property type="project" value="UniProtKB-SubCell"/>
</dbReference>
<gene>
    <name evidence="11" type="ORF">C450_17017</name>
</gene>